<sequence length="241" mass="26468">MQINIFQSSKALHQAIANKIIQSVKTKPGSVLGLSTGSSPVETYTLLGRDHKENGTDYHRIVTFNLDEYVGLKGSHQQSYRYFMNIHLFNQLNIPLEQTHVPIGVGDLESNCEEYERQIQAAGGIDLQLLGIGINGHIGFNEPGTSFESSTHVAPLLKETIEANGRFFETTEEVPTKAVTMGIKTIMETREIILLAYGSHKAAAVRDMVNGPVTEAVPASILQKHAHVTLYLDEEAAALLQ</sequence>
<comment type="similarity">
    <text evidence="2">Belongs to the glucosamine/galactosamine-6-phosphate isomerase family. NagB subfamily.</text>
</comment>
<keyword evidence="5" id="KW-1185">Reference proteome</keyword>
<dbReference type="SUPFAM" id="SSF100950">
    <property type="entry name" value="NagB/RpiA/CoA transferase-like"/>
    <property type="match status" value="1"/>
</dbReference>
<comment type="caution">
    <text evidence="2">Lacks conserved residue(s) required for the propagation of feature annotation.</text>
</comment>
<dbReference type="EMBL" id="JAANYN010000003">
    <property type="protein sequence ID" value="NHE57070.1"/>
    <property type="molecule type" value="Genomic_DNA"/>
</dbReference>
<evidence type="ECO:0000313" key="4">
    <source>
        <dbReference type="EMBL" id="NHE57070.1"/>
    </source>
</evidence>
<dbReference type="HAMAP" id="MF_01241">
    <property type="entry name" value="GlcN6P_deamin"/>
    <property type="match status" value="1"/>
</dbReference>
<feature type="active site" description="Proton acceptor; for enolization step" evidence="2">
    <location>
        <position position="67"/>
    </location>
</feature>
<name>A0ABX0H6K5_9BACT</name>
<dbReference type="NCBIfam" id="TIGR00502">
    <property type="entry name" value="nagB"/>
    <property type="match status" value="1"/>
</dbReference>
<keyword evidence="1 2" id="KW-0378">Hydrolase</keyword>
<accession>A0ABX0H6K5</accession>
<dbReference type="GO" id="GO:0004342">
    <property type="term" value="F:glucosamine-6-phosphate deaminase activity"/>
    <property type="evidence" value="ECO:0007669"/>
    <property type="project" value="UniProtKB-EC"/>
</dbReference>
<dbReference type="RefSeq" id="WP_166146175.1">
    <property type="nucleotide sequence ID" value="NZ_JAANYN010000003.1"/>
</dbReference>
<comment type="function">
    <text evidence="2">Catalyzes the reversible isomerization-deamination of glucosamine 6-phosphate (GlcN6P) to form fructose 6-phosphate (Fru6P) and ammonium ion.</text>
</comment>
<comment type="pathway">
    <text evidence="2">Amino-sugar metabolism; N-acetylneuraminate degradation; D-fructose 6-phosphate from N-acetylneuraminate: step 5/5.</text>
</comment>
<organism evidence="4 5">
    <name type="scientific">Cyclobacterium plantarum</name>
    <dbReference type="NCBI Taxonomy" id="2716263"/>
    <lineage>
        <taxon>Bacteria</taxon>
        <taxon>Pseudomonadati</taxon>
        <taxon>Bacteroidota</taxon>
        <taxon>Cytophagia</taxon>
        <taxon>Cytophagales</taxon>
        <taxon>Cyclobacteriaceae</taxon>
        <taxon>Cyclobacterium</taxon>
    </lineage>
</organism>
<feature type="active site" description="For ring-opening step" evidence="2">
    <location>
        <position position="142"/>
    </location>
</feature>
<protein>
    <recommendedName>
        <fullName evidence="2">Glucosamine-6-phosphate deaminase</fullName>
        <ecNumber evidence="2">3.5.99.6</ecNumber>
    </recommendedName>
    <alternativeName>
        <fullName evidence="2">GlcN6P deaminase</fullName>
        <shortName evidence="2">GNPDA</shortName>
    </alternativeName>
    <alternativeName>
        <fullName evidence="2">Glucosamine-6-phosphate isomerase</fullName>
    </alternativeName>
</protein>
<dbReference type="Pfam" id="PF01182">
    <property type="entry name" value="Glucosamine_iso"/>
    <property type="match status" value="1"/>
</dbReference>
<dbReference type="PROSITE" id="PS01161">
    <property type="entry name" value="GLC_GALNAC_ISOMERASE"/>
    <property type="match status" value="1"/>
</dbReference>
<feature type="active site" description="For ring-opening step" evidence="2">
    <location>
        <position position="135"/>
    </location>
</feature>
<comment type="caution">
    <text evidence="4">The sequence shown here is derived from an EMBL/GenBank/DDBJ whole genome shotgun (WGS) entry which is preliminary data.</text>
</comment>
<comment type="catalytic activity">
    <reaction evidence="2">
        <text>alpha-D-glucosamine 6-phosphate + H2O = beta-D-fructose 6-phosphate + NH4(+)</text>
        <dbReference type="Rhea" id="RHEA:12172"/>
        <dbReference type="ChEBI" id="CHEBI:15377"/>
        <dbReference type="ChEBI" id="CHEBI:28938"/>
        <dbReference type="ChEBI" id="CHEBI:57634"/>
        <dbReference type="ChEBI" id="CHEBI:75989"/>
        <dbReference type="EC" id="3.5.99.6"/>
    </reaction>
</comment>
<gene>
    <name evidence="2 4" type="primary">nagB</name>
    <name evidence="4" type="ORF">G9Q97_09620</name>
</gene>
<reference evidence="4 5" key="1">
    <citation type="submission" date="2020-03" db="EMBL/GenBank/DDBJ databases">
        <title>Cyclobacterium plantarum sp. nov., a marine bacterium isolated from a coastal-marine wetland.</title>
        <authorList>
            <person name="Sanchez-Porro C."/>
            <person name="Ventosa A."/>
            <person name="Amoozegar M."/>
        </authorList>
    </citation>
    <scope>NUCLEOTIDE SEQUENCE [LARGE SCALE GENOMIC DNA]</scope>
    <source>
        <strain evidence="4 5">GBPx2</strain>
    </source>
</reference>
<evidence type="ECO:0000256" key="1">
    <source>
        <dbReference type="ARBA" id="ARBA00022801"/>
    </source>
</evidence>
<dbReference type="EC" id="3.5.99.6" evidence="2"/>
<feature type="domain" description="Glucosamine/galactosamine-6-phosphate isomerase" evidence="3">
    <location>
        <begin position="9"/>
        <end position="226"/>
    </location>
</feature>
<evidence type="ECO:0000313" key="5">
    <source>
        <dbReference type="Proteomes" id="UP000649799"/>
    </source>
</evidence>
<dbReference type="CDD" id="cd01399">
    <property type="entry name" value="GlcN6P_deaminase"/>
    <property type="match status" value="1"/>
</dbReference>
<dbReference type="PANTHER" id="PTHR11280:SF5">
    <property type="entry name" value="GLUCOSAMINE-6-PHOSPHATE ISOMERASE"/>
    <property type="match status" value="1"/>
</dbReference>
<evidence type="ECO:0000256" key="2">
    <source>
        <dbReference type="HAMAP-Rule" id="MF_01241"/>
    </source>
</evidence>
<feature type="active site" description="Proton acceptor; for ring-opening step" evidence="2">
    <location>
        <position position="137"/>
    </location>
</feature>
<dbReference type="InterPro" id="IPR004547">
    <property type="entry name" value="Glucosamine6P_isomerase"/>
</dbReference>
<dbReference type="Gene3D" id="3.40.50.1360">
    <property type="match status" value="1"/>
</dbReference>
<dbReference type="PANTHER" id="PTHR11280">
    <property type="entry name" value="GLUCOSAMINE-6-PHOSPHATE ISOMERASE"/>
    <property type="match status" value="1"/>
</dbReference>
<proteinExistence type="inferred from homology"/>
<dbReference type="InterPro" id="IPR037171">
    <property type="entry name" value="NagB/RpiA_transferase-like"/>
</dbReference>
<dbReference type="InterPro" id="IPR018321">
    <property type="entry name" value="Glucosamine6P_isomerase_CS"/>
</dbReference>
<dbReference type="Proteomes" id="UP000649799">
    <property type="component" value="Unassembled WGS sequence"/>
</dbReference>
<keyword evidence="2" id="KW-0119">Carbohydrate metabolism</keyword>
<evidence type="ECO:0000259" key="3">
    <source>
        <dbReference type="Pfam" id="PF01182"/>
    </source>
</evidence>
<dbReference type="InterPro" id="IPR006148">
    <property type="entry name" value="Glc/Gal-6P_isomerase"/>
</dbReference>